<evidence type="ECO:0000313" key="3">
    <source>
        <dbReference type="Proteomes" id="UP000015104"/>
    </source>
</evidence>
<keyword evidence="1" id="KW-0472">Membrane</keyword>
<evidence type="ECO:0000313" key="2">
    <source>
        <dbReference type="EnsemblMetazoa" id="tetur27g00190.1"/>
    </source>
</evidence>
<dbReference type="Proteomes" id="UP000015104">
    <property type="component" value="Unassembled WGS sequence"/>
</dbReference>
<reference evidence="2" key="2">
    <citation type="submission" date="2015-06" db="UniProtKB">
        <authorList>
            <consortium name="EnsemblMetazoa"/>
        </authorList>
    </citation>
    <scope>IDENTIFICATION</scope>
</reference>
<dbReference type="EMBL" id="CAEY01000711">
    <property type="status" value="NOT_ANNOTATED_CDS"/>
    <property type="molecule type" value="Genomic_DNA"/>
</dbReference>
<dbReference type="AlphaFoldDB" id="T1KYC6"/>
<feature type="transmembrane region" description="Helical" evidence="1">
    <location>
        <begin position="91"/>
        <end position="124"/>
    </location>
</feature>
<dbReference type="HOGENOM" id="CLU_1706508_0_0_1"/>
<sequence length="165" mass="18699">MTIRSTLFVRHLKADGINDTSSSLDYTPPMTSSYLTGSGSQAYTSGTASASASPYWEYPVHPRPYPIDVWRHHRYDYWDPSHDLAYGRTDYYWLIPVAFIIGIGAILLPVFSLFFTAMVTTGTINLTAGRRKRSLFNEKPISLLVKEVQSAITRFGYNSQRFEKA</sequence>
<protein>
    <submittedName>
        <fullName evidence="2">Uncharacterized protein</fullName>
    </submittedName>
</protein>
<name>T1KYC6_TETUR</name>
<reference evidence="3" key="1">
    <citation type="submission" date="2011-08" db="EMBL/GenBank/DDBJ databases">
        <authorList>
            <person name="Rombauts S."/>
        </authorList>
    </citation>
    <scope>NUCLEOTIDE SEQUENCE</scope>
    <source>
        <strain evidence="3">London</strain>
    </source>
</reference>
<proteinExistence type="predicted"/>
<keyword evidence="1" id="KW-0812">Transmembrane</keyword>
<dbReference type="EnsemblMetazoa" id="tetur27g00190.1">
    <property type="protein sequence ID" value="tetur27g00190.1"/>
    <property type="gene ID" value="tetur27g00190"/>
</dbReference>
<organism evidence="2 3">
    <name type="scientific">Tetranychus urticae</name>
    <name type="common">Two-spotted spider mite</name>
    <dbReference type="NCBI Taxonomy" id="32264"/>
    <lineage>
        <taxon>Eukaryota</taxon>
        <taxon>Metazoa</taxon>
        <taxon>Ecdysozoa</taxon>
        <taxon>Arthropoda</taxon>
        <taxon>Chelicerata</taxon>
        <taxon>Arachnida</taxon>
        <taxon>Acari</taxon>
        <taxon>Acariformes</taxon>
        <taxon>Trombidiformes</taxon>
        <taxon>Prostigmata</taxon>
        <taxon>Eleutherengona</taxon>
        <taxon>Raphignathae</taxon>
        <taxon>Tetranychoidea</taxon>
        <taxon>Tetranychidae</taxon>
        <taxon>Tetranychus</taxon>
    </lineage>
</organism>
<evidence type="ECO:0000256" key="1">
    <source>
        <dbReference type="SAM" id="Phobius"/>
    </source>
</evidence>
<accession>T1KYC6</accession>
<keyword evidence="1" id="KW-1133">Transmembrane helix</keyword>
<keyword evidence="3" id="KW-1185">Reference proteome</keyword>